<keyword evidence="4" id="KW-1185">Reference proteome</keyword>
<evidence type="ECO:0000256" key="2">
    <source>
        <dbReference type="SAM" id="MobiDB-lite"/>
    </source>
</evidence>
<dbReference type="PhylomeDB" id="A0A068TYN7"/>
<dbReference type="Gramene" id="CDP01039">
    <property type="protein sequence ID" value="CDP01039"/>
    <property type="gene ID" value="GSCOC_T00034532001"/>
</dbReference>
<dbReference type="PROSITE" id="PS50293">
    <property type="entry name" value="TPR_REGION"/>
    <property type="match status" value="1"/>
</dbReference>
<dbReference type="AlphaFoldDB" id="A0A068TYN7"/>
<dbReference type="SUPFAM" id="SSF48452">
    <property type="entry name" value="TPR-like"/>
    <property type="match status" value="2"/>
</dbReference>
<dbReference type="InterPro" id="IPR011990">
    <property type="entry name" value="TPR-like_helical_dom_sf"/>
</dbReference>
<dbReference type="InterPro" id="IPR044534">
    <property type="entry name" value="TTL1-4"/>
</dbReference>
<dbReference type="STRING" id="49390.A0A068TYN7"/>
<dbReference type="PANTHER" id="PTHR46050">
    <property type="entry name" value="TPR REPEAT-CONTAINING THIOREDOXIN"/>
    <property type="match status" value="1"/>
</dbReference>
<dbReference type="GO" id="GO:0005737">
    <property type="term" value="C:cytoplasm"/>
    <property type="evidence" value="ECO:0007669"/>
    <property type="project" value="TreeGrafter"/>
</dbReference>
<evidence type="ECO:0000313" key="3">
    <source>
        <dbReference type="EMBL" id="CDP01039.1"/>
    </source>
</evidence>
<dbReference type="SMART" id="SM00028">
    <property type="entry name" value="TPR"/>
    <property type="match status" value="7"/>
</dbReference>
<name>A0A068TYN7_COFCA</name>
<dbReference type="OMA" id="NELGCGL"/>
<evidence type="ECO:0000313" key="4">
    <source>
        <dbReference type="Proteomes" id="UP000295252"/>
    </source>
</evidence>
<dbReference type="OrthoDB" id="2335338at2759"/>
<dbReference type="PROSITE" id="PS50005">
    <property type="entry name" value="TPR"/>
    <property type="match status" value="2"/>
</dbReference>
<dbReference type="Gene3D" id="1.25.40.10">
    <property type="entry name" value="Tetratricopeptide repeat domain"/>
    <property type="match status" value="1"/>
</dbReference>
<keyword evidence="1" id="KW-0802">TPR repeat</keyword>
<protein>
    <submittedName>
        <fullName evidence="3">Uncharacterized protein</fullName>
    </submittedName>
</protein>
<feature type="repeat" description="TPR" evidence="1">
    <location>
        <begin position="234"/>
        <end position="267"/>
    </location>
</feature>
<organism evidence="3 4">
    <name type="scientific">Coffea canephora</name>
    <name type="common">Robusta coffee</name>
    <dbReference type="NCBI Taxonomy" id="49390"/>
    <lineage>
        <taxon>Eukaryota</taxon>
        <taxon>Viridiplantae</taxon>
        <taxon>Streptophyta</taxon>
        <taxon>Embryophyta</taxon>
        <taxon>Tracheophyta</taxon>
        <taxon>Spermatophyta</taxon>
        <taxon>Magnoliopsida</taxon>
        <taxon>eudicotyledons</taxon>
        <taxon>Gunneridae</taxon>
        <taxon>Pentapetalae</taxon>
        <taxon>asterids</taxon>
        <taxon>lamiids</taxon>
        <taxon>Gentianales</taxon>
        <taxon>Rubiaceae</taxon>
        <taxon>Ixoroideae</taxon>
        <taxon>Gardenieae complex</taxon>
        <taxon>Bertiereae - Coffeeae clade</taxon>
        <taxon>Coffeeae</taxon>
        <taxon>Coffea</taxon>
    </lineage>
</organism>
<dbReference type="Pfam" id="PF13414">
    <property type="entry name" value="TPR_11"/>
    <property type="match status" value="1"/>
</dbReference>
<feature type="repeat" description="TPR" evidence="1">
    <location>
        <begin position="501"/>
        <end position="534"/>
    </location>
</feature>
<dbReference type="Proteomes" id="UP000295252">
    <property type="component" value="Chromosome II"/>
</dbReference>
<dbReference type="InterPro" id="IPR019734">
    <property type="entry name" value="TPR_rpt"/>
</dbReference>
<evidence type="ECO:0000256" key="1">
    <source>
        <dbReference type="PROSITE-ProRule" id="PRU00339"/>
    </source>
</evidence>
<proteinExistence type="predicted"/>
<feature type="region of interest" description="Disordered" evidence="2">
    <location>
        <begin position="81"/>
        <end position="109"/>
    </location>
</feature>
<accession>A0A068TYN7</accession>
<reference evidence="4" key="1">
    <citation type="journal article" date="2014" name="Science">
        <title>The coffee genome provides insight into the convergent evolution of caffeine biosynthesis.</title>
        <authorList>
            <person name="Denoeud F."/>
            <person name="Carretero-Paulet L."/>
            <person name="Dereeper A."/>
            <person name="Droc G."/>
            <person name="Guyot R."/>
            <person name="Pietrella M."/>
            <person name="Zheng C."/>
            <person name="Alberti A."/>
            <person name="Anthony F."/>
            <person name="Aprea G."/>
            <person name="Aury J.M."/>
            <person name="Bento P."/>
            <person name="Bernard M."/>
            <person name="Bocs S."/>
            <person name="Campa C."/>
            <person name="Cenci A."/>
            <person name="Combes M.C."/>
            <person name="Crouzillat D."/>
            <person name="Da Silva C."/>
            <person name="Daddiego L."/>
            <person name="De Bellis F."/>
            <person name="Dussert S."/>
            <person name="Garsmeur O."/>
            <person name="Gayraud T."/>
            <person name="Guignon V."/>
            <person name="Jahn K."/>
            <person name="Jamilloux V."/>
            <person name="Joet T."/>
            <person name="Labadie K."/>
            <person name="Lan T."/>
            <person name="Leclercq J."/>
            <person name="Lepelley M."/>
            <person name="Leroy T."/>
            <person name="Li L.T."/>
            <person name="Librado P."/>
            <person name="Lopez L."/>
            <person name="Munoz A."/>
            <person name="Noel B."/>
            <person name="Pallavicini A."/>
            <person name="Perrotta G."/>
            <person name="Poncet V."/>
            <person name="Pot D."/>
            <person name="Priyono X."/>
            <person name="Rigoreau M."/>
            <person name="Rouard M."/>
            <person name="Rozas J."/>
            <person name="Tranchant-Dubreuil C."/>
            <person name="VanBuren R."/>
            <person name="Zhang Q."/>
            <person name="Andrade A.C."/>
            <person name="Argout X."/>
            <person name="Bertrand B."/>
            <person name="de Kochko A."/>
            <person name="Graziosi G."/>
            <person name="Henry R.J."/>
            <person name="Jayarama X."/>
            <person name="Ming R."/>
            <person name="Nagai C."/>
            <person name="Rounsley S."/>
            <person name="Sankoff D."/>
            <person name="Giuliano G."/>
            <person name="Albert V.A."/>
            <person name="Wincker P."/>
            <person name="Lashermes P."/>
        </authorList>
    </citation>
    <scope>NUCLEOTIDE SEQUENCE [LARGE SCALE GENOMIC DNA]</scope>
    <source>
        <strain evidence="4">cv. DH200-94</strain>
    </source>
</reference>
<dbReference type="InParanoid" id="A0A068TYN7"/>
<dbReference type="Pfam" id="PF13432">
    <property type="entry name" value="TPR_16"/>
    <property type="match status" value="1"/>
</dbReference>
<dbReference type="Pfam" id="PF00515">
    <property type="entry name" value="TPR_1"/>
    <property type="match status" value="1"/>
</dbReference>
<sequence length="662" mass="72892">MAETPEIRKEGCGLVGAILQRGVLKPRKTSESPIPRDSSKRTPVKFLRFYASKRQRGSSDENDMAAAMDSSIVAKPPLKLAEKAPRKPSMDSTMFSTAQGHRTGHSSNSSMSIVNNSSMISTSQVVNSEYTRMLRREPTFTSSEFSVTSHRKSNVSSKGHLYRASTGSVMLVGHLGNLKQKGHNKSLSDSANSRTVQKGNLSGKFAPATAAMGNILKKPTERNHTSGSLNKLDPEALKCLGNEKYQEGKFEEALDLYNQAIAIDPNKASFYSNKSAALMSLGNLIEAVFECQEAIRLDPSYHNAHYRLARLFIRLGEAGKAIDHFEKSGRKASSKDISNAENLETHLNRCSGARRRKDWETLLNHSQAAIAMGADSAPQIYAMQAEALMELSRDDEAYKVNDEGPDFDIELHTRFLGSAETAKLLVVRSKIFMAAGRFEDAVAAARHAARLDSSDDVKSLVKKVDFVASTRIKGNRLFNASRYAEASLAYTSALEEVPYNSVLLCNRAACRSKLGQYEKAVEDCTEALKVRPSYSKARLRRADSNAKLERWEAALEDYETLMRVVPGDEEVTKGFQEARKQVKKQHNYEVQEPRTSSDLKSVISNKPAGKILTAAEFYGSSTSFKLPNGIDFDTSSGANCAAATNTTDFGRSVTTLREIFTH</sequence>
<feature type="compositionally biased region" description="Polar residues" evidence="2">
    <location>
        <begin position="90"/>
        <end position="100"/>
    </location>
</feature>
<dbReference type="PANTHER" id="PTHR46050:SF18">
    <property type="entry name" value="TETRATRICOPEPTIDE REPEAT (TPR)-LIKE SUPERFAMILY PROTEIN"/>
    <property type="match status" value="1"/>
</dbReference>
<dbReference type="EMBL" id="HG739090">
    <property type="protein sequence ID" value="CDP01039.1"/>
    <property type="molecule type" value="Genomic_DNA"/>
</dbReference>
<gene>
    <name evidence="3" type="ORF">GSCOC_T00034532001</name>
</gene>